<evidence type="ECO:0000313" key="3">
    <source>
        <dbReference type="Proteomes" id="UP000480185"/>
    </source>
</evidence>
<evidence type="ECO:0000313" key="2">
    <source>
        <dbReference type="EMBL" id="MRG86733.1"/>
    </source>
</evidence>
<protein>
    <recommendedName>
        <fullName evidence="1">Abortive infection protein-like C-terminal domain-containing protein</fullName>
    </recommendedName>
</protein>
<accession>A0A6G1X6V2</accession>
<dbReference type="AlphaFoldDB" id="A0A6G1X6V2"/>
<dbReference type="OrthoDB" id="7021751at2"/>
<dbReference type="RefSeq" id="WP_153728645.1">
    <property type="nucleotide sequence ID" value="NZ_WJNH01000006.1"/>
</dbReference>
<proteinExistence type="predicted"/>
<reference evidence="2 3" key="1">
    <citation type="submission" date="2019-11" db="EMBL/GenBank/DDBJ databases">
        <authorList>
            <person name="Li J."/>
        </authorList>
    </citation>
    <scope>NUCLEOTIDE SEQUENCE [LARGE SCALE GENOMIC DNA]</scope>
    <source>
        <strain evidence="2 3">J4</strain>
    </source>
</reference>
<evidence type="ECO:0000259" key="1">
    <source>
        <dbReference type="Pfam" id="PF14355"/>
    </source>
</evidence>
<gene>
    <name evidence="2" type="ORF">GH754_10465</name>
</gene>
<dbReference type="InterPro" id="IPR026001">
    <property type="entry name" value="Abi-like_C"/>
</dbReference>
<dbReference type="Proteomes" id="UP000480185">
    <property type="component" value="Unassembled WGS sequence"/>
</dbReference>
<feature type="domain" description="Abortive infection protein-like C-terminal" evidence="1">
    <location>
        <begin position="29"/>
        <end position="103"/>
    </location>
</feature>
<dbReference type="EMBL" id="WJNH01000006">
    <property type="protein sequence ID" value="MRG86733.1"/>
    <property type="molecule type" value="Genomic_DNA"/>
</dbReference>
<sequence>MFKTLVEGVCKEILHKFSDEEMSNKIDLPALFTKVRQSLNLNPKDPELDKALKEVLTGLIKVVNGISEVRNSRGDSHIPKYKIDKHHAVVVNSAKTVADFLFKTYEYQLD</sequence>
<comment type="caution">
    <text evidence="2">The sequence shown here is derived from an EMBL/GenBank/DDBJ whole genome shotgun (WGS) entry which is preliminary data.</text>
</comment>
<dbReference type="Pfam" id="PF14355">
    <property type="entry name" value="Abi_C"/>
    <property type="match status" value="1"/>
</dbReference>
<name>A0A6G1X6V2_9BACI</name>
<keyword evidence="3" id="KW-1185">Reference proteome</keyword>
<organism evidence="2 3">
    <name type="scientific">Salinibacillus xinjiangensis</name>
    <dbReference type="NCBI Taxonomy" id="1229268"/>
    <lineage>
        <taxon>Bacteria</taxon>
        <taxon>Bacillati</taxon>
        <taxon>Bacillota</taxon>
        <taxon>Bacilli</taxon>
        <taxon>Bacillales</taxon>
        <taxon>Bacillaceae</taxon>
        <taxon>Salinibacillus</taxon>
    </lineage>
</organism>